<dbReference type="AlphaFoldDB" id="A0A811KAS6"/>
<dbReference type="OrthoDB" id="338816at2759"/>
<dbReference type="GO" id="GO:0005634">
    <property type="term" value="C:nucleus"/>
    <property type="evidence" value="ECO:0007669"/>
    <property type="project" value="InterPro"/>
</dbReference>
<feature type="domain" description="TRIP4/RQT4 C2HC5-type zinc finger" evidence="1">
    <location>
        <begin position="15"/>
        <end position="60"/>
    </location>
</feature>
<organism evidence="3 4">
    <name type="scientific">Bursaphelenchus okinawaensis</name>
    <dbReference type="NCBI Taxonomy" id="465554"/>
    <lineage>
        <taxon>Eukaryota</taxon>
        <taxon>Metazoa</taxon>
        <taxon>Ecdysozoa</taxon>
        <taxon>Nematoda</taxon>
        <taxon>Chromadorea</taxon>
        <taxon>Rhabditida</taxon>
        <taxon>Tylenchina</taxon>
        <taxon>Tylenchomorpha</taxon>
        <taxon>Aphelenchoidea</taxon>
        <taxon>Aphelenchoididae</taxon>
        <taxon>Bursaphelenchus</taxon>
    </lineage>
</organism>
<dbReference type="InterPro" id="IPR056993">
    <property type="entry name" value="TRIP4_3rd_dom"/>
</dbReference>
<dbReference type="Proteomes" id="UP000614601">
    <property type="component" value="Unassembled WGS sequence"/>
</dbReference>
<dbReference type="GO" id="GO:0045893">
    <property type="term" value="P:positive regulation of DNA-templated transcription"/>
    <property type="evidence" value="ECO:0007669"/>
    <property type="project" value="TreeGrafter"/>
</dbReference>
<reference evidence="3" key="1">
    <citation type="submission" date="2020-09" db="EMBL/GenBank/DDBJ databases">
        <authorList>
            <person name="Kikuchi T."/>
        </authorList>
    </citation>
    <scope>NUCLEOTIDE SEQUENCE</scope>
    <source>
        <strain evidence="3">SH1</strain>
    </source>
</reference>
<evidence type="ECO:0000259" key="2">
    <source>
        <dbReference type="Pfam" id="PF23134"/>
    </source>
</evidence>
<protein>
    <recommendedName>
        <fullName evidence="5">Zf-C2HC5 domain-containing protein</fullName>
    </recommendedName>
</protein>
<evidence type="ECO:0008006" key="5">
    <source>
        <dbReference type="Google" id="ProtNLM"/>
    </source>
</evidence>
<dbReference type="GO" id="GO:0072344">
    <property type="term" value="P:rescue of stalled ribosome"/>
    <property type="evidence" value="ECO:0007669"/>
    <property type="project" value="InterPro"/>
</dbReference>
<evidence type="ECO:0000259" key="1">
    <source>
        <dbReference type="Pfam" id="PF06221"/>
    </source>
</evidence>
<evidence type="ECO:0000313" key="3">
    <source>
        <dbReference type="EMBL" id="CAD5212864.1"/>
    </source>
</evidence>
<dbReference type="PANTHER" id="PTHR12963">
    <property type="entry name" value="THYROID RECEPTOR INTERACTING PROTEIN RELATED"/>
    <property type="match status" value="1"/>
</dbReference>
<proteinExistence type="predicted"/>
<dbReference type="GO" id="GO:0008270">
    <property type="term" value="F:zinc ion binding"/>
    <property type="evidence" value="ECO:0007669"/>
    <property type="project" value="InterPro"/>
</dbReference>
<dbReference type="Pfam" id="PF06221">
    <property type="entry name" value="zf-C2HC5"/>
    <property type="match status" value="1"/>
</dbReference>
<feature type="domain" description="Activating signal cointegrator 1 third" evidence="2">
    <location>
        <begin position="119"/>
        <end position="168"/>
    </location>
</feature>
<dbReference type="GO" id="GO:0180022">
    <property type="term" value="C:RQC-trigger complex"/>
    <property type="evidence" value="ECO:0007669"/>
    <property type="project" value="InterPro"/>
</dbReference>
<gene>
    <name evidence="3" type="ORF">BOKJ2_LOCUS4665</name>
</gene>
<dbReference type="InterPro" id="IPR039128">
    <property type="entry name" value="TRIP4-like"/>
</dbReference>
<dbReference type="PANTHER" id="PTHR12963:SF4">
    <property type="entry name" value="ACTIVATING SIGNAL COINTEGRATOR 1"/>
    <property type="match status" value="1"/>
</dbReference>
<dbReference type="InterPro" id="IPR009349">
    <property type="entry name" value="TRIP4/RQT4_C2HC5_Znf"/>
</dbReference>
<comment type="caution">
    <text evidence="3">The sequence shown here is derived from an EMBL/GenBank/DDBJ whole genome shotgun (WGS) entry which is preliminary data.</text>
</comment>
<accession>A0A811KAS6</accession>
<dbReference type="Pfam" id="PF23134">
    <property type="entry name" value="TRIP4_3rd"/>
    <property type="match status" value="1"/>
</dbReference>
<dbReference type="EMBL" id="CAJFCW020000002">
    <property type="protein sequence ID" value="CAG9097924.1"/>
    <property type="molecule type" value="Genomic_DNA"/>
</dbReference>
<keyword evidence="4" id="KW-1185">Reference proteome</keyword>
<dbReference type="EMBL" id="CAJFDH010000002">
    <property type="protein sequence ID" value="CAD5212864.1"/>
    <property type="molecule type" value="Genomic_DNA"/>
</dbReference>
<name>A0A811KAS6_9BILA</name>
<dbReference type="Proteomes" id="UP000783686">
    <property type="component" value="Unassembled WGS sequence"/>
</dbReference>
<evidence type="ECO:0000313" key="4">
    <source>
        <dbReference type="Proteomes" id="UP000614601"/>
    </source>
</evidence>
<sequence>MKTLGHISNKLPGRHRCECQARIHGLIRNCKGCGRIVCEQEGSGPCVFCGKFVCTREEENIIQNDKQRGMQLERDLMKKAGYGTDLSRSKEESEAEKYRDQLLKADRESVVRNRVLDLDSDYYNVENGHYLTAEERSAIKKRKEELHRHRLNRRGHSFKMDLDFANASVKEIKTSGDIEKEEDEVIQGILRRAEERRERERHNAVYENRADNLPKVDDFTARYDENRSVSKEPKVEKTDWSKAIFLDKDERYAHTEQQGFCIALSQPTASSLINGGLWYVTSPDELQVEGPVYVAATESDVKELPANSIIGKIVLNNCVTMAEFKEDNKDIKFPADVKDLFVLTFDSPEPLTVPLPYITKHFFYQLPANLRYILRKA</sequence>